<dbReference type="AlphaFoldDB" id="A0A7T0PAP1"/>
<proteinExistence type="predicted"/>
<evidence type="ECO:0000259" key="3">
    <source>
        <dbReference type="Pfam" id="PF23771"/>
    </source>
</evidence>
<accession>A0A7T0PAP1</accession>
<feature type="domain" description="DUF7168" evidence="3">
    <location>
        <begin position="201"/>
        <end position="302"/>
    </location>
</feature>
<dbReference type="Pfam" id="PF23771">
    <property type="entry name" value="DUF7168"/>
    <property type="match status" value="1"/>
</dbReference>
<dbReference type="RefSeq" id="WP_165010318.1">
    <property type="nucleotide sequence ID" value="NZ_CP064954.1"/>
</dbReference>
<feature type="compositionally biased region" description="Basic and acidic residues" evidence="1">
    <location>
        <begin position="123"/>
        <end position="132"/>
    </location>
</feature>
<protein>
    <submittedName>
        <fullName evidence="4">DUF2786 domain-containing protein</fullName>
    </submittedName>
</protein>
<feature type="region of interest" description="Disordered" evidence="1">
    <location>
        <begin position="112"/>
        <end position="132"/>
    </location>
</feature>
<evidence type="ECO:0000313" key="5">
    <source>
        <dbReference type="Proteomes" id="UP000594681"/>
    </source>
</evidence>
<feature type="compositionally biased region" description="Basic and acidic residues" evidence="1">
    <location>
        <begin position="369"/>
        <end position="378"/>
    </location>
</feature>
<keyword evidence="5" id="KW-1185">Reference proteome</keyword>
<sequence>MSHSRRRMSDFVDTSTVTWNHLAHLVGAAAIAGWLPDDIRHILGPRCEALLHRAASLIPSSLPPGPVRTAWLQVSPPADPSLPREELTSWLDQLGRCGRFADAPIVSPADVSAATGASGHRGSGRDSDPQDKIRRKVEALLRKAESTEYEEEAQALVARAQALQQAHRLHVAGSEAHLSAEELGKRIISQRAYVHGPYINHKCVLLSAIANANGVCALLMDPRGIVVLIGTPEDTAHVADLFASLSRQCEYFLEYSPGARQAKQQRRTAPYRRSFRLSFAQRIAQLLQEANTTAAEDDTVGGTAAASDSAAVSTAQPATGAAINSPSSAVELLNRRAEAAELVTDQIFPGRRNMQMSSTDAHGYADGAKAAERSHLRGDSAGVETGRRALTA</sequence>
<evidence type="ECO:0000313" key="4">
    <source>
        <dbReference type="EMBL" id="QPK78555.1"/>
    </source>
</evidence>
<dbReference type="Pfam" id="PF10979">
    <property type="entry name" value="DUF2786"/>
    <property type="match status" value="1"/>
</dbReference>
<organism evidence="4 5">
    <name type="scientific">Corynebacterium lizhenjunii</name>
    <dbReference type="NCBI Taxonomy" id="2709394"/>
    <lineage>
        <taxon>Bacteria</taxon>
        <taxon>Bacillati</taxon>
        <taxon>Actinomycetota</taxon>
        <taxon>Actinomycetes</taxon>
        <taxon>Mycobacteriales</taxon>
        <taxon>Corynebacteriaceae</taxon>
        <taxon>Corynebacterium</taxon>
    </lineage>
</organism>
<evidence type="ECO:0000256" key="1">
    <source>
        <dbReference type="SAM" id="MobiDB-lite"/>
    </source>
</evidence>
<dbReference type="InterPro" id="IPR055592">
    <property type="entry name" value="DUF7168"/>
</dbReference>
<gene>
    <name evidence="4" type="ORF">G7Y31_08305</name>
</gene>
<dbReference type="KEGG" id="cliz:G7Y31_08305"/>
<name>A0A7T0PAP1_9CORY</name>
<dbReference type="InterPro" id="IPR024498">
    <property type="entry name" value="DUF2786"/>
</dbReference>
<feature type="domain" description="DUF2786" evidence="2">
    <location>
        <begin position="132"/>
        <end position="170"/>
    </location>
</feature>
<evidence type="ECO:0000259" key="2">
    <source>
        <dbReference type="Pfam" id="PF10979"/>
    </source>
</evidence>
<dbReference type="EMBL" id="CP064954">
    <property type="protein sequence ID" value="QPK78555.1"/>
    <property type="molecule type" value="Genomic_DNA"/>
</dbReference>
<feature type="region of interest" description="Disordered" evidence="1">
    <location>
        <begin position="353"/>
        <end position="392"/>
    </location>
</feature>
<dbReference type="Proteomes" id="UP000594681">
    <property type="component" value="Chromosome"/>
</dbReference>
<reference evidence="4 5" key="1">
    <citation type="submission" date="2020-11" db="EMBL/GenBank/DDBJ databases">
        <title>Corynebacterium sp. ZJ-599.</title>
        <authorList>
            <person name="Zhou J."/>
        </authorList>
    </citation>
    <scope>NUCLEOTIDE SEQUENCE [LARGE SCALE GENOMIC DNA]</scope>
    <source>
        <strain evidence="4 5">ZJ-599</strain>
    </source>
</reference>